<dbReference type="InterPro" id="IPR049304">
    <property type="entry name" value="Gly_rich_dom"/>
</dbReference>
<keyword evidence="5" id="KW-1185">Reference proteome</keyword>
<evidence type="ECO:0008006" key="6">
    <source>
        <dbReference type="Google" id="ProtNLM"/>
    </source>
</evidence>
<dbReference type="EMBL" id="JACRUJ010000001">
    <property type="protein sequence ID" value="MBC5840681.1"/>
    <property type="molecule type" value="Genomic_DNA"/>
</dbReference>
<evidence type="ECO:0000259" key="3">
    <source>
        <dbReference type="Pfam" id="PF21722"/>
    </source>
</evidence>
<evidence type="ECO:0000313" key="4">
    <source>
        <dbReference type="EMBL" id="MBC5840681.1"/>
    </source>
</evidence>
<sequence length="598" mass="59613">MKKFYSKNTFFCLPKIHNLLIFFLLTLLSYSSFGQTQTFTSSGTFTVPTGVTSITVQAWGAGEDGKNDTNYGGGGGGAYAERTFNVTSGNVYTIAVGARGYVGGNSSIALSTSTSVLIVKAEGGGQNAYHQGGRVSGSIGDVRYSGGDGYRSASFYGGGGGSAGNNGDGNSANISSGGAGGNGTSGIGGDGNRNFPTGGGSPGGGGGEGRSSNGLGGNGQVIVSWAPCSNAMPTGSSFQSFCSVDSPKVSDLSVSGSNIKWYSSISGTTVLSSSTSLSSGHYYASQTVSGCESVTRLDVTVNVSAGPSTIGTTICSGSSGTLSSSGCGSSFSGTQTAIGYGGTSELTTYTNANISIVFPALPVGATVTGISTKITYTSNSPSYTNELRIEATPPVALGGTKTDLQSSATSSAAGTVTDGTFGTWGTASPVGTWLFKFKETFNDASVDPDANIANVTIIVNYTMPVTVDWYTAASGGTYLGSGTPFNPVGVAGSGLANTNTAGTTIFYAACSTNPGCRTATSFTINSSPTIAAITAPAALCSGGSLNPTAPTVAANGSAVTASGWQLETGVGSGTFANLTVPYVVAFADNGKKIRYYAM</sequence>
<protein>
    <recommendedName>
        <fullName evidence="6">Ig-like domain-containing protein</fullName>
    </recommendedName>
</protein>
<feature type="non-terminal residue" evidence="4">
    <location>
        <position position="598"/>
    </location>
</feature>
<feature type="region of interest" description="Disordered" evidence="1">
    <location>
        <begin position="174"/>
        <end position="216"/>
    </location>
</feature>
<dbReference type="Pfam" id="PF21722">
    <property type="entry name" value="Gly_rich_2"/>
    <property type="match status" value="1"/>
</dbReference>
<organism evidence="4 5">
    <name type="scientific">Flavobacterium kayseriense</name>
    <dbReference type="NCBI Taxonomy" id="2764714"/>
    <lineage>
        <taxon>Bacteria</taxon>
        <taxon>Pseudomonadati</taxon>
        <taxon>Bacteroidota</taxon>
        <taxon>Flavobacteriia</taxon>
        <taxon>Flavobacteriales</taxon>
        <taxon>Flavobacteriaceae</taxon>
        <taxon>Flavobacterium</taxon>
    </lineage>
</organism>
<gene>
    <name evidence="4" type="ORF">H8R23_04620</name>
</gene>
<feature type="domain" description="Glycine-rich" evidence="3">
    <location>
        <begin position="40"/>
        <end position="225"/>
    </location>
</feature>
<feature type="compositionally biased region" description="Gly residues" evidence="1">
    <location>
        <begin position="177"/>
        <end position="216"/>
    </location>
</feature>
<evidence type="ECO:0000313" key="5">
    <source>
        <dbReference type="Proteomes" id="UP000629963"/>
    </source>
</evidence>
<accession>A0ABR7J5G4</accession>
<dbReference type="Proteomes" id="UP000629963">
    <property type="component" value="Unassembled WGS sequence"/>
</dbReference>
<comment type="caution">
    <text evidence="4">The sequence shown here is derived from an EMBL/GenBank/DDBJ whole genome shotgun (WGS) entry which is preliminary data.</text>
</comment>
<evidence type="ECO:0000259" key="2">
    <source>
        <dbReference type="Pfam" id="PF19081"/>
    </source>
</evidence>
<feature type="domain" description="Ig-like" evidence="2">
    <location>
        <begin position="239"/>
        <end position="304"/>
    </location>
</feature>
<evidence type="ECO:0000256" key="1">
    <source>
        <dbReference type="SAM" id="MobiDB-lite"/>
    </source>
</evidence>
<proteinExistence type="predicted"/>
<dbReference type="Pfam" id="PF19081">
    <property type="entry name" value="Ig_7"/>
    <property type="match status" value="1"/>
</dbReference>
<dbReference type="InterPro" id="IPR044023">
    <property type="entry name" value="Ig_7"/>
</dbReference>
<name>A0ABR7J5G4_9FLAO</name>
<reference evidence="4 5" key="1">
    <citation type="submission" date="2020-08" db="EMBL/GenBank/DDBJ databases">
        <title>Description of novel Flavobacterium F-380 isolate.</title>
        <authorList>
            <person name="Saticioglu I.B."/>
            <person name="Duman M."/>
            <person name="Altun S."/>
        </authorList>
    </citation>
    <scope>NUCLEOTIDE SEQUENCE [LARGE SCALE GENOMIC DNA]</scope>
    <source>
        <strain evidence="4 5">F-380</strain>
    </source>
</reference>